<feature type="domain" description="PKD-like" evidence="4">
    <location>
        <begin position="351"/>
        <end position="428"/>
    </location>
</feature>
<dbReference type="Pfam" id="PF19408">
    <property type="entry name" value="PKD_6"/>
    <property type="match status" value="17"/>
</dbReference>
<protein>
    <submittedName>
        <fullName evidence="5">Gliding motility-associated-like protein/uncharacterized repeat protein (TIGR01451 family)</fullName>
    </submittedName>
</protein>
<feature type="domain" description="PKD-like" evidence="4">
    <location>
        <begin position="876"/>
        <end position="957"/>
    </location>
</feature>
<proteinExistence type="inferred from homology"/>
<feature type="domain" description="PKD-like" evidence="4">
    <location>
        <begin position="963"/>
        <end position="1044"/>
    </location>
</feature>
<sequence length="1923" mass="195474">MKKIILYIILILIIDTSAIAQSILPELGKATPFTVLAKTGINSIGDTKINGNVGVSPGTVFTGFPQGVINGSTEINTSASQGAMADLSASYHQISALAPTYQMAGQELGGKTLKPGIYRLDNHTQINGTLTLDNNGNPNAVFIFQINGDLTIGSNARISFLETAQPKVKNVFWQVAGEATLGNGTTFRGSLLALQNITARSGATVYGRLFSVSGSVGLTNNIITIPTDLSVTIKKSAGNAQGNYFVGGTVTYTITAHNAGPIGESNVRIFVLNSGLTYISSKAPPGSAYDPSASQWSINYFGAGATATLELTTEINNNATAILLNSVTILGDGLDESRENNEHSVSICVAPSDPGEISGPVSACAGQEVVFSVTPTKVASQYNWTFPPGWQIVSGSNGSTIKVIASTSEGEVSVTAQNVCSVSEPSTRKVTIPVAPSLAPGPISASYGSANPCTGRADVTYTIAPVTGAEYYEWAVPAGWQIISGEKSTTITVQTGSTAGQVTVRAVNACGPSTAVNLSVQPSVAAPAPPTAISGNQAPCVGETVVYTASGNPENTSYTWKFPQGWQVLEGGTSKAVKVIVGSGAGNVEAAAINGCGTSTPVTYPVSPMAKPEPASISGTLLPCASAEGTTYTYSVTPKSASDSYFWRVSGNLALVEGQGTSEVKIKVTTAVVSGTIYVSVLNNCGQSAESSITVTPTTKPAQPSAINSSALQPCAGEENLQYSIPAVPGAVSYTWTLPPGWVLVGPADGTSITVKAGTSSGTVAVSAVNVCGPGPARSLSVSPSLSSPNAPVSISGNVSPCVNAKNVTYSVQEIPGATEYAWQVPNGWTITSGTGSATIQVTVGNSSGEIRVTSKNNCGSSQATTLAVAPATAAPPSPGPITGNTLVTCINDEKTVYSISEVSGATRYEWAVPDGWSITDGQGTLTIQVKAGTKAGNIAVKAINSCGLSAASVLAVQSGAQPPSAPVAISGRNSVCAQEEEIIYTISAVNGATSYEWRVSGNWTITTGQGTTSIKVKAGVGPSTISVIARNNCGASQATALAVRTSTALPATPGPISETGSLCTGNTKVEYRIAPVAGAFSYSWSVPDDWTFTQSSDGTSILVTVGSASGKIKVTAVNGCGQSSGSEINVSPSNAPPGTPTSIVAGSASVCAKEKGLTYFIALVPGASTYTWSVPSDWEITSGQGSNIITVTAGKASGEIAVVAQNTCGASPASTLFVKANQAPAAPGPIIGEKEACSGGRDNTYSVAEVPGATTYEWTVPTGWTIISPATSSSITVRAGTAEGEISVKAINSCGSSTATVLKVSSSTTAPPAPIAIHGTTTVCIGSTTLLQYKVESPDNTSSSYFWTLSAGWDIESGQGTNTITVKPPKTAGTVSVAAKNGCGVSASTSLSVAMVSKIPATPGTISGLAQVCSNTKDVLFSISTMNGVSHYQWEVPQGWSITEGQGTTAIKVTAGSAGGEVRVTAVNGCGTSAARTKTVTTIPIPATPGQIKGTAYQCAGATKISYSIDAVPGATSYQWKVPADWKITTGQGSVSVQVTVGKTSGELSVVAVNKCGTSEAGTLAVFSSTATSSAPGKITPEGAAVLCAGQTNLKYSILPVPSASSYLWEVPDGWEITKGQGTSAVEVKAGPASGEVSVKVINGCGESSPSVLAVNIDKSTPLQLSAITGQADVCSSQKGLSYSVPAVAGVNTYHWTVPDGWSITSGQGTNTVVVTAGSEGGSLQVAASNNCHAASARFTSTVSATPAAPVVILDESNPCTGLQYSIAAVPGATSYTWSVPAGWSISSGQGSTAIKVAAPAGSQAGTIHVVANNASTTACSSAATALLADPAKAQADLEFANALSPNGDRLNDTWKIRNIENYQENDLVIINRWGAEVYRQKGYRNNWDGGSLSEGTYFYVLKVKLCDGVTKTYQGYVMIVR</sequence>
<feature type="domain" description="PKD-like" evidence="4">
    <location>
        <begin position="1663"/>
        <end position="1739"/>
    </location>
</feature>
<feature type="domain" description="PKD-like" evidence="4">
    <location>
        <begin position="1401"/>
        <end position="1480"/>
    </location>
</feature>
<organism evidence="5 6">
    <name type="scientific">Rufibacter quisquiliarum</name>
    <dbReference type="NCBI Taxonomy" id="1549639"/>
    <lineage>
        <taxon>Bacteria</taxon>
        <taxon>Pseudomonadati</taxon>
        <taxon>Bacteroidota</taxon>
        <taxon>Cytophagia</taxon>
        <taxon>Cytophagales</taxon>
        <taxon>Hymenobacteraceae</taxon>
        <taxon>Rufibacter</taxon>
    </lineage>
</organism>
<dbReference type="Pfam" id="PF01345">
    <property type="entry name" value="DUF11"/>
    <property type="match status" value="1"/>
</dbReference>
<evidence type="ECO:0000256" key="1">
    <source>
        <dbReference type="ARBA" id="ARBA00005445"/>
    </source>
</evidence>
<evidence type="ECO:0000313" key="6">
    <source>
        <dbReference type="Proteomes" id="UP000563094"/>
    </source>
</evidence>
<dbReference type="Pfam" id="PF11999">
    <property type="entry name" value="Ice_binding"/>
    <property type="match status" value="1"/>
</dbReference>
<comment type="similarity">
    <text evidence="1">Belongs to the ice-binding protein family.</text>
</comment>
<dbReference type="EMBL" id="JACJIQ010000026">
    <property type="protein sequence ID" value="MBA9079652.1"/>
    <property type="molecule type" value="Genomic_DNA"/>
</dbReference>
<feature type="domain" description="PKD-like" evidence="4">
    <location>
        <begin position="613"/>
        <end position="695"/>
    </location>
</feature>
<dbReference type="InterPro" id="IPR001434">
    <property type="entry name" value="OmcB-like_DUF11"/>
</dbReference>
<evidence type="ECO:0000313" key="5">
    <source>
        <dbReference type="EMBL" id="MBA9079652.1"/>
    </source>
</evidence>
<dbReference type="InterPro" id="IPR021884">
    <property type="entry name" value="Ice-bd_prot"/>
</dbReference>
<evidence type="ECO:0000259" key="3">
    <source>
        <dbReference type="Pfam" id="PF01345"/>
    </source>
</evidence>
<feature type="domain" description="PKD-like" evidence="4">
    <location>
        <begin position="1487"/>
        <end position="1567"/>
    </location>
</feature>
<evidence type="ECO:0000259" key="4">
    <source>
        <dbReference type="Pfam" id="PF19408"/>
    </source>
</evidence>
<feature type="domain" description="PKD-like" evidence="4">
    <location>
        <begin position="1225"/>
        <end position="1305"/>
    </location>
</feature>
<feature type="domain" description="PKD-like" evidence="4">
    <location>
        <begin position="527"/>
        <end position="605"/>
    </location>
</feature>
<dbReference type="Proteomes" id="UP000563094">
    <property type="component" value="Unassembled WGS sequence"/>
</dbReference>
<keyword evidence="6" id="KW-1185">Reference proteome</keyword>
<feature type="domain" description="PKD-like" evidence="4">
    <location>
        <begin position="701"/>
        <end position="782"/>
    </location>
</feature>
<dbReference type="RefSeq" id="WP_182514454.1">
    <property type="nucleotide sequence ID" value="NZ_JACJIQ010000026.1"/>
</dbReference>
<feature type="domain" description="PKD-like" evidence="4">
    <location>
        <begin position="1142"/>
        <end position="1217"/>
    </location>
</feature>
<feature type="domain" description="PKD-like" evidence="4">
    <location>
        <begin position="1577"/>
        <end position="1656"/>
    </location>
</feature>
<feature type="domain" description="PKD-like" evidence="4">
    <location>
        <begin position="444"/>
        <end position="520"/>
    </location>
</feature>
<dbReference type="Pfam" id="PF13585">
    <property type="entry name" value="CHU_C"/>
    <property type="match status" value="1"/>
</dbReference>
<dbReference type="NCBIfam" id="TIGR04131">
    <property type="entry name" value="Bac_Flav_CTERM"/>
    <property type="match status" value="1"/>
</dbReference>
<keyword evidence="2" id="KW-0732">Signal</keyword>
<feature type="domain" description="PKD-like" evidence="4">
    <location>
        <begin position="789"/>
        <end position="869"/>
    </location>
</feature>
<gene>
    <name evidence="5" type="ORF">FHS90_004391</name>
</gene>
<reference evidence="5 6" key="1">
    <citation type="submission" date="2020-08" db="EMBL/GenBank/DDBJ databases">
        <title>Genomic Encyclopedia of Type Strains, Phase IV (KMG-IV): sequencing the most valuable type-strain genomes for metagenomic binning, comparative biology and taxonomic classification.</title>
        <authorList>
            <person name="Goeker M."/>
        </authorList>
    </citation>
    <scope>NUCLEOTIDE SEQUENCE [LARGE SCALE GENOMIC DNA]</scope>
    <source>
        <strain evidence="5 6">DSM 29854</strain>
    </source>
</reference>
<dbReference type="InterPro" id="IPR026341">
    <property type="entry name" value="T9SS_type_B"/>
</dbReference>
<evidence type="ECO:0000256" key="2">
    <source>
        <dbReference type="ARBA" id="ARBA00022729"/>
    </source>
</evidence>
<accession>A0A839GLD8</accession>
<feature type="domain" description="DUF11" evidence="3">
    <location>
        <begin position="232"/>
        <end position="347"/>
    </location>
</feature>
<name>A0A839GLD8_9BACT</name>
<feature type="domain" description="PKD-like" evidence="4">
    <location>
        <begin position="1312"/>
        <end position="1394"/>
    </location>
</feature>
<feature type="domain" description="PKD-like" evidence="4">
    <location>
        <begin position="1748"/>
        <end position="1821"/>
    </location>
</feature>
<dbReference type="InterPro" id="IPR045829">
    <property type="entry name" value="PKD_6"/>
</dbReference>
<comment type="caution">
    <text evidence="5">The sequence shown here is derived from an EMBL/GenBank/DDBJ whole genome shotgun (WGS) entry which is preliminary data.</text>
</comment>
<feature type="domain" description="PKD-like" evidence="4">
    <location>
        <begin position="1051"/>
        <end position="1131"/>
    </location>
</feature>